<evidence type="ECO:0000256" key="3">
    <source>
        <dbReference type="ARBA" id="ARBA00023145"/>
    </source>
</evidence>
<dbReference type="PANTHER" id="PTHR34218:SF4">
    <property type="entry name" value="ACYL-HOMOSERINE LACTONE ACYLASE QUIP"/>
    <property type="match status" value="1"/>
</dbReference>
<evidence type="ECO:0000313" key="4">
    <source>
        <dbReference type="EMBL" id="NHE56710.1"/>
    </source>
</evidence>
<reference evidence="4 5" key="1">
    <citation type="submission" date="2020-03" db="EMBL/GenBank/DDBJ databases">
        <title>Cyclobacterium plantarum sp. nov., a marine bacterium isolated from a coastal-marine wetland.</title>
        <authorList>
            <person name="Sanchez-Porro C."/>
            <person name="Ventosa A."/>
            <person name="Amoozegar M."/>
        </authorList>
    </citation>
    <scope>NUCLEOTIDE SEQUENCE [LARGE SCALE GENOMIC DNA]</scope>
    <source>
        <strain evidence="4 5">GBPx2</strain>
    </source>
</reference>
<dbReference type="RefSeq" id="WP_166144971.1">
    <property type="nucleotide sequence ID" value="NZ_JAANYN010000002.1"/>
</dbReference>
<evidence type="ECO:0000313" key="5">
    <source>
        <dbReference type="Proteomes" id="UP000649799"/>
    </source>
</evidence>
<keyword evidence="2" id="KW-0378">Hydrolase</keyword>
<comment type="similarity">
    <text evidence="1">Belongs to the peptidase S45 family.</text>
</comment>
<accession>A0ABX0H5J9</accession>
<dbReference type="InterPro" id="IPR023343">
    <property type="entry name" value="Penicillin_amidase_dom1"/>
</dbReference>
<dbReference type="InterPro" id="IPR029055">
    <property type="entry name" value="Ntn_hydrolases_N"/>
</dbReference>
<name>A0ABX0H5J9_9BACT</name>
<dbReference type="Gene3D" id="2.30.120.10">
    <property type="match status" value="1"/>
</dbReference>
<dbReference type="SUPFAM" id="SSF56235">
    <property type="entry name" value="N-terminal nucleophile aminohydrolases (Ntn hydrolases)"/>
    <property type="match status" value="1"/>
</dbReference>
<dbReference type="CDD" id="cd03747">
    <property type="entry name" value="Ntn_PGA_like"/>
    <property type="match status" value="1"/>
</dbReference>
<dbReference type="Gene3D" id="1.10.1400.10">
    <property type="match status" value="1"/>
</dbReference>
<dbReference type="Pfam" id="PF01804">
    <property type="entry name" value="Penicil_amidase"/>
    <property type="match status" value="1"/>
</dbReference>
<dbReference type="PIRSF" id="PIRSF001227">
    <property type="entry name" value="Pen_acylase"/>
    <property type="match status" value="1"/>
</dbReference>
<evidence type="ECO:0000256" key="1">
    <source>
        <dbReference type="ARBA" id="ARBA00006586"/>
    </source>
</evidence>
<dbReference type="InterPro" id="IPR002692">
    <property type="entry name" value="S45"/>
</dbReference>
<dbReference type="Gene3D" id="1.10.439.10">
    <property type="entry name" value="Penicillin Amidohydrolase, domain 1"/>
    <property type="match status" value="1"/>
</dbReference>
<gene>
    <name evidence="4" type="ORF">G9Q97_07775</name>
</gene>
<proteinExistence type="inferred from homology"/>
<keyword evidence="3" id="KW-0865">Zymogen</keyword>
<dbReference type="InterPro" id="IPR043146">
    <property type="entry name" value="Penicillin_amidase_N_B-knob"/>
</dbReference>
<dbReference type="InterPro" id="IPR014395">
    <property type="entry name" value="Pen/GL7ACA/AHL_acylase"/>
</dbReference>
<evidence type="ECO:0000256" key="2">
    <source>
        <dbReference type="ARBA" id="ARBA00022801"/>
    </source>
</evidence>
<protein>
    <submittedName>
        <fullName evidence="4">Penicillin acylase family protein</fullName>
    </submittedName>
</protein>
<dbReference type="Gene3D" id="3.60.20.10">
    <property type="entry name" value="Glutamine Phosphoribosylpyrophosphate, subunit 1, domain 1"/>
    <property type="match status" value="1"/>
</dbReference>
<sequence>MKYIAFFFSLTFSLLVAVGLSINLASLPPLASIFDPFKGFWQNAYSEDHNPAESLFLEGLSEPVEVIFDEQLVPHIFAGSEKDLYMTQGYVTAAHRLWQMEFQVLAAEGRLSEIVGEMALPRDREMRRKGLRFGARNKLKHLQEEDPETLSMMQAYADGVNAYIRQLSIGQLPIEYKLLDYRPEPWSPYKSLIFLMNMAEILSGDQDFTYTNTRNLFGDSWMEHLFPETPEGIVPVISRESWGFEPEEVIMPEVSYPDSGFFEKVFPGKEPGYGSNNWAVAGEKTESGYPILANDPHLALNLPSLWYAIQLSTPQNTVKGASLPGALGVISGFNENIAWGITNADRDVRDWYKITFKDDSRSEYLYNGQWIKSTFQLDTIKVKGQNDFIDTVVYTHYGPVVYDKNFMLEGKPLNFALKWTAHAPSNEQRTFLALNRAGNYQEYLEAISHFAAPAQNFAFASLDGDIAMTVQGKFPLKWSGQGKYLMDGSQSAFEWQGYIPVEHHAKEVNPGKGFVSSANQHPVSPNYPYYVFSDQYEYYRNRRINQQLSEMQGITIADMMKLQLDNYDLHAAENLPYMLDNLDSIAQAGAAGKWIRILEDWDYFAEANEPAPALFQSWWRHLQQKLFGSWQDNGLPIAYPSKYTLSLLLKNEPTGIWFDDLLTTEKETARHWINKGFEDMVVEIDTYMDSNDSLTWAEYKSTHIDHLIPNLKPFGRKALVGGGKNIVNASSADWGPGWRMVVALGPEIEAFGIYPGGQSGNPGSKFYDNLIDEWESGAYISIDLRNRSDLDRVLFKTIFNPD</sequence>
<organism evidence="4 5">
    <name type="scientific">Cyclobacterium plantarum</name>
    <dbReference type="NCBI Taxonomy" id="2716263"/>
    <lineage>
        <taxon>Bacteria</taxon>
        <taxon>Pseudomonadati</taxon>
        <taxon>Bacteroidota</taxon>
        <taxon>Cytophagia</taxon>
        <taxon>Cytophagales</taxon>
        <taxon>Cyclobacteriaceae</taxon>
        <taxon>Cyclobacterium</taxon>
    </lineage>
</organism>
<dbReference type="PANTHER" id="PTHR34218">
    <property type="entry name" value="PEPTIDASE S45 PENICILLIN AMIDASE"/>
    <property type="match status" value="1"/>
</dbReference>
<dbReference type="EMBL" id="JAANYN010000002">
    <property type="protein sequence ID" value="NHE56710.1"/>
    <property type="molecule type" value="Genomic_DNA"/>
</dbReference>
<dbReference type="InterPro" id="IPR043147">
    <property type="entry name" value="Penicillin_amidase_A-knob"/>
</dbReference>
<dbReference type="Proteomes" id="UP000649799">
    <property type="component" value="Unassembled WGS sequence"/>
</dbReference>
<keyword evidence="5" id="KW-1185">Reference proteome</keyword>
<comment type="caution">
    <text evidence="4">The sequence shown here is derived from an EMBL/GenBank/DDBJ whole genome shotgun (WGS) entry which is preliminary data.</text>
</comment>